<dbReference type="GO" id="GO:0045296">
    <property type="term" value="F:cadherin binding"/>
    <property type="evidence" value="ECO:0007669"/>
    <property type="project" value="TreeGrafter"/>
</dbReference>
<keyword evidence="3" id="KW-0175">Coiled coil</keyword>
<dbReference type="InterPro" id="IPR002048">
    <property type="entry name" value="EF_hand_dom"/>
</dbReference>
<dbReference type="AlphaFoldDB" id="A0A8C4ZI32"/>
<feature type="compositionally biased region" description="Low complexity" evidence="4">
    <location>
        <begin position="836"/>
        <end position="848"/>
    </location>
</feature>
<feature type="compositionally biased region" description="Acidic residues" evidence="4">
    <location>
        <begin position="593"/>
        <end position="606"/>
    </location>
</feature>
<name>A0A8C4ZI32_GADMO</name>
<sequence length="944" mass="102789">PTAAMSLSGFVDPAGSGRVAAADAALFLKRSGLADLVLGKVWDLADSERKGCLNKQQFFIALRLVACAQNGLEVALKSLHLAVPPPKFNDTSSPQLTGGGAMDIPWFVKAEEKMKFDTIFDSLFPVGGYLTGDKVKPVLLNSKLPVDVLGRVWELSDIDRDGMLERDEFAVAMYLVYRALEGEPVPMSLPPPLVPPSKRKKPTVPSGMPLLPSPPSTKDARSAHSGAKSAHHAPKPWVVSPADKAKYDELFSKTDGDMDGLVSGPEVRDIFLKTGLPSATLARIWELCDIGDLGKLTREQFALALHLINQRLTKGLEPPQTLSAEMIPPSDRLSIKQNMANLAADFSAIKELDSLSNEIVDLQREKSGVEQEIKEKEETIQQRTSEVQELQDVVSRESLTLQQLHAERQRIQEAVDELDLEKSSLEGQLSHIRQQTSQESQLITSLQSEHEEQEITIGQYEEALVQAREELLKLQEETRLLEEKVQGAREQLTPLQESVRDSFKQVTQVQQKLTELKVEDRSVTAQLSWKRALEDSSPVLVNGSTGPTEELHRGDLYLDEDHPFHELKEEEDEEEEEEEEFSPARSHPMKEQGEEEQSEDEEEEEEEKRSSTSPAQNLPAQAGQQPGLQGPPELGFFQSDPFTDRELLCRPPDPFGEDPFKGSDPFAADAFFAQPGEDPFAGSGAGPAEPDPFGASLNNAAGAPATAPDPFATNLSGASTSNDLFGTAAAAAAAATGSVDLFGSQGNGHADPFSSSQPAVELPVVNPFAAVFGNESFGGGFADFSALAKSNGADAFGTNNKNIFQDDTAPTNSDVPPALPPKTGTPTRPPPPPPGKRSSISRTESSDSFQRRGHFHPQGSGDSSSSLPAKDPPADPFAPSSPHRHAAREPERFASFDKYPTEDDMIEWAKRESEREEKARLARLTQQEQEDLELAIALSKSELS</sequence>
<feature type="compositionally biased region" description="Basic and acidic residues" evidence="4">
    <location>
        <begin position="887"/>
        <end position="901"/>
    </location>
</feature>
<feature type="domain" description="EH" evidence="5">
    <location>
        <begin position="112"/>
        <end position="200"/>
    </location>
</feature>
<evidence type="ECO:0000313" key="8">
    <source>
        <dbReference type="Proteomes" id="UP000694546"/>
    </source>
</evidence>
<accession>A0A8C4ZI32</accession>
<dbReference type="InterPro" id="IPR000261">
    <property type="entry name" value="EH_dom"/>
</dbReference>
<feature type="domain" description="EF-hand" evidence="6">
    <location>
        <begin position="144"/>
        <end position="179"/>
    </location>
</feature>
<dbReference type="GO" id="GO:0006897">
    <property type="term" value="P:endocytosis"/>
    <property type="evidence" value="ECO:0007669"/>
    <property type="project" value="TreeGrafter"/>
</dbReference>
<feature type="compositionally biased region" description="Basic and acidic residues" evidence="4">
    <location>
        <begin position="549"/>
        <end position="568"/>
    </location>
</feature>
<dbReference type="GO" id="GO:0030132">
    <property type="term" value="C:clathrin coat of coated pit"/>
    <property type="evidence" value="ECO:0007669"/>
    <property type="project" value="TreeGrafter"/>
</dbReference>
<dbReference type="GO" id="GO:0005509">
    <property type="term" value="F:calcium ion binding"/>
    <property type="evidence" value="ECO:0007669"/>
    <property type="project" value="InterPro"/>
</dbReference>
<dbReference type="InterPro" id="IPR011992">
    <property type="entry name" value="EF-hand-dom_pair"/>
</dbReference>
<protein>
    <submittedName>
        <fullName evidence="7">Epidermal growth factor receptor pathway substrate 15</fullName>
    </submittedName>
</protein>
<dbReference type="Pfam" id="PF12763">
    <property type="entry name" value="EH"/>
    <property type="match status" value="3"/>
</dbReference>
<organism evidence="7 8">
    <name type="scientific">Gadus morhua</name>
    <name type="common">Atlantic cod</name>
    <dbReference type="NCBI Taxonomy" id="8049"/>
    <lineage>
        <taxon>Eukaryota</taxon>
        <taxon>Metazoa</taxon>
        <taxon>Chordata</taxon>
        <taxon>Craniata</taxon>
        <taxon>Vertebrata</taxon>
        <taxon>Euteleostomi</taxon>
        <taxon>Actinopterygii</taxon>
        <taxon>Neopterygii</taxon>
        <taxon>Teleostei</taxon>
        <taxon>Neoteleostei</taxon>
        <taxon>Acanthomorphata</taxon>
        <taxon>Zeiogadaria</taxon>
        <taxon>Gadariae</taxon>
        <taxon>Gadiformes</taxon>
        <taxon>Gadoidei</taxon>
        <taxon>Gadidae</taxon>
        <taxon>Gadus</taxon>
    </lineage>
</organism>
<dbReference type="SUPFAM" id="SSF47473">
    <property type="entry name" value="EF-hand"/>
    <property type="match status" value="3"/>
</dbReference>
<feature type="region of interest" description="Disordered" evidence="4">
    <location>
        <begin position="791"/>
        <end position="901"/>
    </location>
</feature>
<evidence type="ECO:0000256" key="3">
    <source>
        <dbReference type="SAM" id="Coils"/>
    </source>
</evidence>
<feature type="compositionally biased region" description="Acidic residues" evidence="4">
    <location>
        <begin position="569"/>
        <end position="581"/>
    </location>
</feature>
<feature type="compositionally biased region" description="Low complexity" evidence="4">
    <location>
        <begin position="618"/>
        <end position="635"/>
    </location>
</feature>
<dbReference type="Ensembl" id="ENSGMOT00000015798.2">
    <property type="protein sequence ID" value="ENSGMOP00000015403.2"/>
    <property type="gene ID" value="ENSGMOG00000014371.2"/>
</dbReference>
<dbReference type="PANTHER" id="PTHR11216:SF54">
    <property type="entry name" value="EPIDERMAL GROWTH FACTOR RECEPTOR SUBSTRATE 15"/>
    <property type="match status" value="1"/>
</dbReference>
<dbReference type="PROSITE" id="PS50330">
    <property type="entry name" value="UIM"/>
    <property type="match status" value="2"/>
</dbReference>
<dbReference type="SMART" id="SM00027">
    <property type="entry name" value="EH"/>
    <property type="match status" value="3"/>
</dbReference>
<evidence type="ECO:0000259" key="6">
    <source>
        <dbReference type="PROSITE" id="PS50222"/>
    </source>
</evidence>
<proteinExistence type="predicted"/>
<reference evidence="7" key="1">
    <citation type="submission" date="2025-08" db="UniProtKB">
        <authorList>
            <consortium name="Ensembl"/>
        </authorList>
    </citation>
    <scope>IDENTIFICATION</scope>
</reference>
<dbReference type="PROSITE" id="PS00018">
    <property type="entry name" value="EF_HAND_1"/>
    <property type="match status" value="2"/>
</dbReference>
<evidence type="ECO:0000256" key="4">
    <source>
        <dbReference type="SAM" id="MobiDB-lite"/>
    </source>
</evidence>
<feature type="coiled-coil region" evidence="3">
    <location>
        <begin position="352"/>
        <end position="491"/>
    </location>
</feature>
<dbReference type="Proteomes" id="UP000694546">
    <property type="component" value="Chromosome 12"/>
</dbReference>
<evidence type="ECO:0000259" key="5">
    <source>
        <dbReference type="PROSITE" id="PS50031"/>
    </source>
</evidence>
<dbReference type="PANTHER" id="PTHR11216">
    <property type="entry name" value="EH DOMAIN"/>
    <property type="match status" value="1"/>
</dbReference>
<dbReference type="SMART" id="SM00054">
    <property type="entry name" value="EFh"/>
    <property type="match status" value="4"/>
</dbReference>
<dbReference type="OMA" id="GHFLQTS"/>
<feature type="domain" description="EH" evidence="5">
    <location>
        <begin position="27"/>
        <end position="89"/>
    </location>
</feature>
<dbReference type="CDD" id="cd00052">
    <property type="entry name" value="EH"/>
    <property type="match status" value="3"/>
</dbReference>
<dbReference type="GO" id="GO:0016197">
    <property type="term" value="P:endosomal transport"/>
    <property type="evidence" value="ECO:0007669"/>
    <property type="project" value="TreeGrafter"/>
</dbReference>
<evidence type="ECO:0000313" key="7">
    <source>
        <dbReference type="Ensembl" id="ENSGMOP00000015403.2"/>
    </source>
</evidence>
<evidence type="ECO:0000256" key="2">
    <source>
        <dbReference type="ARBA" id="ARBA00022837"/>
    </source>
</evidence>
<feature type="region of interest" description="Disordered" evidence="4">
    <location>
        <begin position="191"/>
        <end position="235"/>
    </location>
</feature>
<dbReference type="InterPro" id="IPR018247">
    <property type="entry name" value="EF_Hand_1_Ca_BS"/>
</dbReference>
<feature type="domain" description="EH" evidence="5">
    <location>
        <begin position="243"/>
        <end position="333"/>
    </location>
</feature>
<dbReference type="Gene3D" id="1.10.287.1490">
    <property type="match status" value="1"/>
</dbReference>
<feature type="domain" description="EF-hand" evidence="6">
    <location>
        <begin position="242"/>
        <end position="277"/>
    </location>
</feature>
<keyword evidence="2" id="KW-0106">Calcium</keyword>
<feature type="region of interest" description="Disordered" evidence="4">
    <location>
        <begin position="538"/>
        <end position="719"/>
    </location>
</feature>
<dbReference type="InterPro" id="IPR003903">
    <property type="entry name" value="UIM_dom"/>
</dbReference>
<keyword evidence="8" id="KW-1185">Reference proteome</keyword>
<dbReference type="Gene3D" id="1.10.238.10">
    <property type="entry name" value="EF-hand"/>
    <property type="match status" value="3"/>
</dbReference>
<feature type="compositionally biased region" description="Polar residues" evidence="4">
    <location>
        <begin position="797"/>
        <end position="814"/>
    </location>
</feature>
<dbReference type="PROSITE" id="PS50031">
    <property type="entry name" value="EH"/>
    <property type="match status" value="3"/>
</dbReference>
<dbReference type="PROSITE" id="PS50222">
    <property type="entry name" value="EF_HAND_2"/>
    <property type="match status" value="2"/>
</dbReference>
<reference evidence="7" key="2">
    <citation type="submission" date="2025-09" db="UniProtKB">
        <authorList>
            <consortium name="Ensembl"/>
        </authorList>
    </citation>
    <scope>IDENTIFICATION</scope>
</reference>
<evidence type="ECO:0000256" key="1">
    <source>
        <dbReference type="ARBA" id="ARBA00022723"/>
    </source>
</evidence>
<keyword evidence="1" id="KW-0479">Metal-binding</keyword>
<dbReference type="GeneTree" id="ENSGT00940000155751"/>